<accession>A0ACB8BMA6</accession>
<gene>
    <name evidence="1" type="ORF">BV22DRAFT_1103957</name>
</gene>
<dbReference type="Proteomes" id="UP000790709">
    <property type="component" value="Unassembled WGS sequence"/>
</dbReference>
<comment type="caution">
    <text evidence="1">The sequence shown here is derived from an EMBL/GenBank/DDBJ whole genome shotgun (WGS) entry which is preliminary data.</text>
</comment>
<keyword evidence="2" id="KW-1185">Reference proteome</keyword>
<proteinExistence type="predicted"/>
<name>A0ACB8BMA6_9AGAM</name>
<protein>
    <submittedName>
        <fullName evidence="1">Uncharacterized protein</fullName>
    </submittedName>
</protein>
<reference evidence="1" key="1">
    <citation type="journal article" date="2021" name="New Phytol.">
        <title>Evolutionary innovations through gain and loss of genes in the ectomycorrhizal Boletales.</title>
        <authorList>
            <person name="Wu G."/>
            <person name="Miyauchi S."/>
            <person name="Morin E."/>
            <person name="Kuo A."/>
            <person name="Drula E."/>
            <person name="Varga T."/>
            <person name="Kohler A."/>
            <person name="Feng B."/>
            <person name="Cao Y."/>
            <person name="Lipzen A."/>
            <person name="Daum C."/>
            <person name="Hundley H."/>
            <person name="Pangilinan J."/>
            <person name="Johnson J."/>
            <person name="Barry K."/>
            <person name="LaButti K."/>
            <person name="Ng V."/>
            <person name="Ahrendt S."/>
            <person name="Min B."/>
            <person name="Choi I.G."/>
            <person name="Park H."/>
            <person name="Plett J.M."/>
            <person name="Magnuson J."/>
            <person name="Spatafora J.W."/>
            <person name="Nagy L.G."/>
            <person name="Henrissat B."/>
            <person name="Grigoriev I.V."/>
            <person name="Yang Z.L."/>
            <person name="Xu J."/>
            <person name="Martin F.M."/>
        </authorList>
    </citation>
    <scope>NUCLEOTIDE SEQUENCE</scope>
    <source>
        <strain evidence="1">KUC20120723A-06</strain>
    </source>
</reference>
<sequence length="2042" mass="229614">MSRNELNERPQKRAKVDQNAHKGFTFMNAYDVRQALRNQDQTTSTDALIALRNQLTLRHGEIVSPQDGRLSLIKQWMDMSPGAHDIFETWEHMSQTSTLALPISLLSNMLTLLSSHFPYHSYGIPIIKTLLLPQWMRRLNSYIGGSHNELILVTLKLFNAMSAFGGGRERKSVMDTFHWESKTLPKVLHMRRKGKGEEQSNALARPDIRTLYLLFILSFIDEESPAAVKSTFLERHRDAFLGIFKGLVQDSYPVVRRVLEVCWAGLWSDPKIKRTTKINLFSEATITHLAKLYDRTVPESADGQYVPADLVHHFLLAICTRPGQGICFKDKGWYPRETDLDASSQDDDSRTWQRGGKIHNKILSNILKPLKVNEDARQQELALKIMSACPELVASYWSAAALTLEPRLSSKWIANIAFFGLVLSQPVPSASFLLPGSDLYHPYPPPLSTILENVLPSVNTKSHFSKGLQSVSPLVQHCTALALAKCLIKFSDVTRSFRVVEAALEEDEEDGQWCKRRRELEKEVRRRVPDFQVIVAFSQQKPPPQAGDIAQSSQNCVKAALLSESAQRLLWLYHRCLPSLAAEARFDVGKLLQNLRDTSSPALAEVDVEKEPSTDGGSAFRIIKQLHLLRLLQESDQFTWSGKMTSSPHTYLHVLLKTFSTTQIRAVRTTLRSLLCRILSESIVFQEDTEEANLWLASLSSTRRGPGSESPDGAPLTDEAEGVATFLDDCVQRCLKTPYRYFESMQDLLLQVTASSQIDSEDSIPEHTDPLPSPLLMTVLEQLDAKLTMKLMSPSDILAIFTFIRKLIFKLSSKQQDLRLLLAISDKLASIAPVDGFSTVTASVQRELSILRVSLGVPQEYQELSISEPVQEFLRQIEKIQKPTNPIVNAYELVDWLRLAGHTLHPTELRRLSSIIERFHKPALRELFESLHPAQGLLWIGMDLRSSFVDFREELDFDLVFAQSREADLSDPRCRDILVEALFSHHPSRALVEQAIYHITHRLTSSNGPSHKKDVLLLLSTVMQRSAVTLEPAETAHLKEFVFSRCQILKSLCVSPNLSDMVQEVEGPVDHPFLGLSELLDASLDCASEADRKLVSPLSAFWVGVFRSYAISGIQQSLPQIKVWIRYLDPEELLLTLDFISARDKAEITPLILGVLETYTLVDLPLRSRTAQLLALRSLLPDSTLLEDMIATAVSSFLPPCHDGCPLPLDSSSTANLASLTASLSSQRRSPLSALSPGDVVQLLYQKSWAASTAQIVSALLYSNALPSQEYARWLNSVTCTNIMIEYLAPTLHAFLDSSDIEDLEAIGDTVMFGLFDRLLPRARRSDDVRRLCHGIIISLITRDVRRRTAFVASIQRNLDSSAAEYHAADYMAFAARLRVVDGLGNLVTNLIDRGLQWTVRNLPTQDEAAGEVLRKLTLLVKHESKLKTHFVEPVLTAAIQHCLSDPTVLQLSASLLQHTTLKPAVVNRYLQSILQHPQFFKACEAQKNGSLPRDAVIYLLQVLFHLHPTNTCQASHVGPLARVYGGTMSVADRRLLSIFKLFETERKISVSSILSTWSPSSDIIVTKPIEAVQNLEPIRILRTCLVFPIWRRFMDEDDDCHAVIDDQVYDPLFVVSLVAQMLSETPPTSALAWVEVFRTNAISLLIRCLSAKDPNLREASLCQIAALWHYLQASDMQEKPQVLYIFNVLKNALPPPSDDAPTRLPSFASLILLHSLRGIFYPSNFIYPPTARFLLQRPELDVTDVPMLYGMLYSNSDDWKKERGWIIRFLSDGMMSTEDWKVFKRRNTWDLLASLFQSSERDQALRNGILEVLANLTCNAQATMSLILKSSLLSWMEMQLQTCRRCESIAWLKIIENVLTLADVFKFERSTNGEWRAALSRCLSLVLESGAGSTISTLRLVVSATLRLSLLNEPRNHLHSLLADILGCMERLEGSIVYRPKYRGGGPVEASRRLVIPPHHAHGLHDTTPVTDPLAAWGEMVEELWRASMTLYERHSQWDALTNRLLVWRGVAGAERSPVGEWVRREVLRNLRSSAGGPSSS</sequence>
<organism evidence="1 2">
    <name type="scientific">Leucogyrophana mollusca</name>
    <dbReference type="NCBI Taxonomy" id="85980"/>
    <lineage>
        <taxon>Eukaryota</taxon>
        <taxon>Fungi</taxon>
        <taxon>Dikarya</taxon>
        <taxon>Basidiomycota</taxon>
        <taxon>Agaricomycotina</taxon>
        <taxon>Agaricomycetes</taxon>
        <taxon>Agaricomycetidae</taxon>
        <taxon>Boletales</taxon>
        <taxon>Boletales incertae sedis</taxon>
        <taxon>Leucogyrophana</taxon>
    </lineage>
</organism>
<evidence type="ECO:0000313" key="1">
    <source>
        <dbReference type="EMBL" id="KAH7927036.1"/>
    </source>
</evidence>
<evidence type="ECO:0000313" key="2">
    <source>
        <dbReference type="Proteomes" id="UP000790709"/>
    </source>
</evidence>
<dbReference type="EMBL" id="MU266373">
    <property type="protein sequence ID" value="KAH7927036.1"/>
    <property type="molecule type" value="Genomic_DNA"/>
</dbReference>